<dbReference type="PANTHER" id="PTHR35039:SF3">
    <property type="entry name" value="3-KETO-L-GULONATE-6-PHOSPHATE DECARBOXYLASE SGBH-RELATED"/>
    <property type="match status" value="1"/>
</dbReference>
<dbReference type="GO" id="GO:0043801">
    <property type="term" value="F:hexulose-6-phosphate synthase activity"/>
    <property type="evidence" value="ECO:0007669"/>
    <property type="project" value="UniProtKB-EC"/>
</dbReference>
<evidence type="ECO:0000256" key="1">
    <source>
        <dbReference type="ARBA" id="ARBA00000718"/>
    </source>
</evidence>
<dbReference type="GO" id="GO:0033982">
    <property type="term" value="F:3-dehydro-L-gulonate-6-phosphate decarboxylase activity"/>
    <property type="evidence" value="ECO:0007669"/>
    <property type="project" value="TreeGrafter"/>
</dbReference>
<comment type="similarity">
    <text evidence="3">Belongs to the HPS/KGPDC family. HPS subfamily.</text>
</comment>
<dbReference type="InterPro" id="IPR011060">
    <property type="entry name" value="RibuloseP-bd_barrel"/>
</dbReference>
<protein>
    <recommendedName>
        <fullName evidence="4">3-hexulose-6-phosphate synthase</fullName>
        <ecNumber evidence="4">4.1.2.43</ecNumber>
    </recommendedName>
</protein>
<evidence type="ECO:0000256" key="6">
    <source>
        <dbReference type="ARBA" id="ARBA00023277"/>
    </source>
</evidence>
<dbReference type="GO" id="GO:0019854">
    <property type="term" value="P:L-ascorbic acid catabolic process"/>
    <property type="evidence" value="ECO:0007669"/>
    <property type="project" value="TreeGrafter"/>
</dbReference>
<dbReference type="SMART" id="SM00934">
    <property type="entry name" value="OMPdecase"/>
    <property type="match status" value="1"/>
</dbReference>
<name>A0A8J7HNS5_9NOST</name>
<dbReference type="PANTHER" id="PTHR35039">
    <property type="entry name" value="3-KETO-L-GULONATE-6-PHOSPHATE DECARBOXYLASE SGBH-RELATED"/>
    <property type="match status" value="1"/>
</dbReference>
<dbReference type="FunFam" id="3.20.20.70:FF:000022">
    <property type="entry name" value="3-keto-L-gulonate-6-phosphate decarboxylase UlaD"/>
    <property type="match status" value="1"/>
</dbReference>
<evidence type="ECO:0000256" key="5">
    <source>
        <dbReference type="ARBA" id="ARBA00023239"/>
    </source>
</evidence>
<dbReference type="InterPro" id="IPR041710">
    <property type="entry name" value="HPS/KGPDC"/>
</dbReference>
<accession>A0A8J7HNS5</accession>
<organism evidence="8 9">
    <name type="scientific">Amazonocrinis nigriterrae CENA67</name>
    <dbReference type="NCBI Taxonomy" id="2794033"/>
    <lineage>
        <taxon>Bacteria</taxon>
        <taxon>Bacillati</taxon>
        <taxon>Cyanobacteriota</taxon>
        <taxon>Cyanophyceae</taxon>
        <taxon>Nostocales</taxon>
        <taxon>Nostocaceae</taxon>
        <taxon>Amazonocrinis</taxon>
        <taxon>Amazonocrinis nigriterrae</taxon>
    </lineage>
</organism>
<dbReference type="GO" id="GO:0004590">
    <property type="term" value="F:orotidine-5'-phosphate decarboxylase activity"/>
    <property type="evidence" value="ECO:0007669"/>
    <property type="project" value="InterPro"/>
</dbReference>
<reference evidence="8 9" key="1">
    <citation type="journal article" date="2021" name="Int. J. Syst. Evol. Microbiol.">
        <title>Amazonocrinis nigriterrae gen. nov., sp. nov., Atlanticothrix silvestris gen. nov., sp. nov. and Dendronalium phyllosphericum gen. nov., sp. nov., nostocacean cyanobacteria from Brazilian environments.</title>
        <authorList>
            <person name="Alvarenga D.O."/>
            <person name="Andreote A.P.D."/>
            <person name="Branco L.H.Z."/>
            <person name="Delbaje E."/>
            <person name="Cruz R.B."/>
            <person name="Varani A.M."/>
            <person name="Fiore M.F."/>
        </authorList>
    </citation>
    <scope>NUCLEOTIDE SEQUENCE [LARGE SCALE GENOMIC DNA]</scope>
    <source>
        <strain evidence="8 9">CENA67</strain>
    </source>
</reference>
<evidence type="ECO:0000256" key="4">
    <source>
        <dbReference type="ARBA" id="ARBA00012890"/>
    </source>
</evidence>
<dbReference type="GO" id="GO:0006207">
    <property type="term" value="P:'de novo' pyrimidine nucleobase biosynthetic process"/>
    <property type="evidence" value="ECO:0007669"/>
    <property type="project" value="InterPro"/>
</dbReference>
<feature type="domain" description="Orotidine 5'-phosphate decarboxylase" evidence="7">
    <location>
        <begin position="2"/>
        <end position="204"/>
    </location>
</feature>
<dbReference type="CDD" id="cd04726">
    <property type="entry name" value="KGPDC_HPS"/>
    <property type="match status" value="1"/>
</dbReference>
<evidence type="ECO:0000256" key="3">
    <source>
        <dbReference type="ARBA" id="ARBA00006350"/>
    </source>
</evidence>
<comment type="pathway">
    <text evidence="2">One-carbon metabolism; formaldehyde assimilation via RuMP pathway; D-fructose 6-phosphate from D-ribulose 5-phosphate and formaldehyde: step 1/2.</text>
</comment>
<dbReference type="NCBIfam" id="TIGR03128">
    <property type="entry name" value="RuMP_HxlA"/>
    <property type="match status" value="1"/>
</dbReference>
<dbReference type="RefSeq" id="WP_198124964.1">
    <property type="nucleotide sequence ID" value="NZ_JAECZC010000019.1"/>
</dbReference>
<comment type="caution">
    <text evidence="8">The sequence shown here is derived from an EMBL/GenBank/DDBJ whole genome shotgun (WGS) entry which is preliminary data.</text>
</comment>
<dbReference type="Proteomes" id="UP000632766">
    <property type="component" value="Unassembled WGS sequence"/>
</dbReference>
<keyword evidence="6" id="KW-0119">Carbohydrate metabolism</keyword>
<keyword evidence="9" id="KW-1185">Reference proteome</keyword>
<dbReference type="Pfam" id="PF00215">
    <property type="entry name" value="OMPdecase"/>
    <property type="match status" value="1"/>
</dbReference>
<dbReference type="SUPFAM" id="SSF51366">
    <property type="entry name" value="Ribulose-phoshate binding barrel"/>
    <property type="match status" value="1"/>
</dbReference>
<dbReference type="EC" id="4.1.2.43" evidence="4"/>
<evidence type="ECO:0000259" key="7">
    <source>
        <dbReference type="SMART" id="SM00934"/>
    </source>
</evidence>
<gene>
    <name evidence="8" type="ORF">I8748_12900</name>
</gene>
<evidence type="ECO:0000256" key="2">
    <source>
        <dbReference type="ARBA" id="ARBA00005014"/>
    </source>
</evidence>
<dbReference type="InterPro" id="IPR013785">
    <property type="entry name" value="Aldolase_TIM"/>
</dbReference>
<dbReference type="InterPro" id="IPR017553">
    <property type="entry name" value="3-hexulose-6-phosphate_synth"/>
</dbReference>
<proteinExistence type="inferred from homology"/>
<evidence type="ECO:0000313" key="9">
    <source>
        <dbReference type="Proteomes" id="UP000632766"/>
    </source>
</evidence>
<evidence type="ECO:0000313" key="8">
    <source>
        <dbReference type="EMBL" id="MBH8563068.1"/>
    </source>
</evidence>
<keyword evidence="5" id="KW-0456">Lyase</keyword>
<comment type="catalytic activity">
    <reaction evidence="1">
        <text>D-ribulose 5-phosphate + formaldehyde = D-arabino-hex-3-ulose 6-phosphate</text>
        <dbReference type="Rhea" id="RHEA:25201"/>
        <dbReference type="ChEBI" id="CHEBI:16842"/>
        <dbReference type="ChEBI" id="CHEBI:58121"/>
        <dbReference type="ChEBI" id="CHEBI:58542"/>
        <dbReference type="EC" id="4.1.2.43"/>
    </reaction>
</comment>
<dbReference type="AlphaFoldDB" id="A0A8J7HNS5"/>
<dbReference type="InterPro" id="IPR001754">
    <property type="entry name" value="OMPdeCOase_dom"/>
</dbReference>
<dbReference type="Gene3D" id="3.20.20.70">
    <property type="entry name" value="Aldolase class I"/>
    <property type="match status" value="1"/>
</dbReference>
<dbReference type="EMBL" id="JAECZC010000019">
    <property type="protein sequence ID" value="MBH8563068.1"/>
    <property type="molecule type" value="Genomic_DNA"/>
</dbReference>
<sequence length="212" mass="22574">MKLQVSVDLLSLEQAMNLLQEVSPYVDIIEAGTPLIKQEGLKVLTTFKQYFPDKLIFADMKTMDAGGLEAEMAFKAGADFTTVLAVSNDSTIEGAVTAARKYGKYVTADLISVSDRVSRARTLENLGVNYLELHCGLDEQANHLCTSTADELTALRNAVSISLSAAGGINEKTIQEVEAAGADVAAVGAAIYSANSPAEAARRLREKINSQG</sequence>